<keyword evidence="1" id="KW-0812">Transmembrane</keyword>
<feature type="transmembrane region" description="Helical" evidence="1">
    <location>
        <begin position="335"/>
        <end position="357"/>
    </location>
</feature>
<dbReference type="PROSITE" id="PS50835">
    <property type="entry name" value="IG_LIKE"/>
    <property type="match status" value="2"/>
</dbReference>
<evidence type="ECO:0000256" key="1">
    <source>
        <dbReference type="SAM" id="Phobius"/>
    </source>
</evidence>
<dbReference type="InterPro" id="IPR007110">
    <property type="entry name" value="Ig-like_dom"/>
</dbReference>
<keyword evidence="5" id="KW-1185">Reference proteome</keyword>
<keyword evidence="1" id="KW-0472">Membrane</keyword>
<dbReference type="PANTHER" id="PTHR21063:SF4">
    <property type="entry name" value="CD48 ANTIGEN-RELATED"/>
    <property type="match status" value="1"/>
</dbReference>
<dbReference type="InterPro" id="IPR013783">
    <property type="entry name" value="Ig-like_fold"/>
</dbReference>
<protein>
    <recommendedName>
        <fullName evidence="3">Ig-like domain-containing protein</fullName>
    </recommendedName>
</protein>
<dbReference type="PANTHER" id="PTHR21063">
    <property type="entry name" value="LFA-3"/>
    <property type="match status" value="1"/>
</dbReference>
<feature type="chain" id="PRO_5039923115" description="Ig-like domain-containing protein" evidence="2">
    <location>
        <begin position="22"/>
        <end position="373"/>
    </location>
</feature>
<reference evidence="4" key="1">
    <citation type="submission" date="2025-08" db="UniProtKB">
        <authorList>
            <consortium name="Ensembl"/>
        </authorList>
    </citation>
    <scope>IDENTIFICATION</scope>
</reference>
<evidence type="ECO:0000259" key="3">
    <source>
        <dbReference type="PROSITE" id="PS50835"/>
    </source>
</evidence>
<dbReference type="InterPro" id="IPR036179">
    <property type="entry name" value="Ig-like_dom_sf"/>
</dbReference>
<dbReference type="Ensembl" id="ENSCCRT00000142078.1">
    <property type="protein sequence ID" value="ENSCCRP00000166947.1"/>
    <property type="gene ID" value="ENSCCRG00000041010.2"/>
</dbReference>
<evidence type="ECO:0000313" key="5">
    <source>
        <dbReference type="Proteomes" id="UP001108240"/>
    </source>
</evidence>
<proteinExistence type="predicted"/>
<dbReference type="Gene3D" id="2.60.40.10">
    <property type="entry name" value="Immunoglobulins"/>
    <property type="match status" value="3"/>
</dbReference>
<feature type="signal peptide" evidence="2">
    <location>
        <begin position="1"/>
        <end position="21"/>
    </location>
</feature>
<sequence length="373" mass="41572">MSISMWFFIVFLISMEDLVNGGWDELKTVMEREALTLQTGIPELKGDDETMWLFTSGSQTTRIAQMYRSKVWIHKRLADRLQLDYQTGSLTIWNISVSESGLYKLALTINDFISRKTFRVDVYAPVSVPVINGGLLVSANHVQEFPNREFCSVFCSVKNDRDVSISWYKGSEIVNQNSNPDLSINLSLPLELHYNDPETYSCTAVNPVSNKSIRFHKKEICPPQEAPVSVPVITGGSLVSAHHSVEFPNREFCSVVCSVKNGQDVSISWYKGGEIVNQNSNPDLSINLSLPLELHYNDPETYSCTAVNPVSNKSVRLHKKEICPPQEDCLDNCGVTEALVCLVLSGLVGIAAVLFLVEHLRFCSSQKRAASSV</sequence>
<keyword evidence="1" id="KW-1133">Transmembrane helix</keyword>
<organism evidence="4 5">
    <name type="scientific">Cyprinus carpio carpio</name>
    <dbReference type="NCBI Taxonomy" id="630221"/>
    <lineage>
        <taxon>Eukaryota</taxon>
        <taxon>Metazoa</taxon>
        <taxon>Chordata</taxon>
        <taxon>Craniata</taxon>
        <taxon>Vertebrata</taxon>
        <taxon>Euteleostomi</taxon>
        <taxon>Actinopterygii</taxon>
        <taxon>Neopterygii</taxon>
        <taxon>Teleostei</taxon>
        <taxon>Ostariophysi</taxon>
        <taxon>Cypriniformes</taxon>
        <taxon>Cyprinidae</taxon>
        <taxon>Cyprininae</taxon>
        <taxon>Cyprinus</taxon>
    </lineage>
</organism>
<dbReference type="Proteomes" id="UP001108240">
    <property type="component" value="Unplaced"/>
</dbReference>
<feature type="domain" description="Ig-like" evidence="3">
    <location>
        <begin position="223"/>
        <end position="316"/>
    </location>
</feature>
<name>A0A9J8CAP0_CYPCA</name>
<feature type="domain" description="Ig-like" evidence="3">
    <location>
        <begin position="125"/>
        <end position="214"/>
    </location>
</feature>
<evidence type="ECO:0000256" key="2">
    <source>
        <dbReference type="SAM" id="SignalP"/>
    </source>
</evidence>
<evidence type="ECO:0000313" key="4">
    <source>
        <dbReference type="Ensembl" id="ENSCCRP00000166947.1"/>
    </source>
</evidence>
<dbReference type="Pfam" id="PF13895">
    <property type="entry name" value="Ig_2"/>
    <property type="match status" value="2"/>
</dbReference>
<dbReference type="GeneTree" id="ENSGT01050000244806"/>
<dbReference type="AlphaFoldDB" id="A0A9J8CAP0"/>
<accession>A0A9J8CAP0</accession>
<dbReference type="CDD" id="cd00096">
    <property type="entry name" value="Ig"/>
    <property type="match status" value="2"/>
</dbReference>
<dbReference type="SUPFAM" id="SSF48726">
    <property type="entry name" value="Immunoglobulin"/>
    <property type="match status" value="3"/>
</dbReference>
<reference evidence="4" key="2">
    <citation type="submission" date="2025-09" db="UniProtKB">
        <authorList>
            <consortium name="Ensembl"/>
        </authorList>
    </citation>
    <scope>IDENTIFICATION</scope>
</reference>
<keyword evidence="2" id="KW-0732">Signal</keyword>